<feature type="region of interest" description="Disordered" evidence="1">
    <location>
        <begin position="512"/>
        <end position="596"/>
    </location>
</feature>
<proteinExistence type="predicted"/>
<protein>
    <submittedName>
        <fullName evidence="2">Uncharacterized protein</fullName>
    </submittedName>
</protein>
<evidence type="ECO:0000313" key="2">
    <source>
        <dbReference type="EMBL" id="RBA15082.1"/>
    </source>
</evidence>
<dbReference type="AlphaFoldDB" id="A0A365N304"/>
<reference evidence="2 3" key="1">
    <citation type="submission" date="2017-12" db="EMBL/GenBank/DDBJ databases">
        <title>Genome sequence of the mycotoxigenic crop pathogen Fusarium proliferatum, strain ITEM 2341 from Date Palm.</title>
        <authorList>
            <person name="Almiman B.F."/>
            <person name="Shittu T.A."/>
            <person name="Muthumeenakshi S."/>
            <person name="Baroncelli R."/>
            <person name="Sreenivasaprasada S."/>
        </authorList>
    </citation>
    <scope>NUCLEOTIDE SEQUENCE [LARGE SCALE GENOMIC DNA]</scope>
    <source>
        <strain evidence="2 3">ITEM 2341</strain>
    </source>
</reference>
<comment type="caution">
    <text evidence="2">The sequence shown here is derived from an EMBL/GenBank/DDBJ whole genome shotgun (WGS) entry which is preliminary data.</text>
</comment>
<feature type="compositionally biased region" description="Low complexity" evidence="1">
    <location>
        <begin position="549"/>
        <end position="558"/>
    </location>
</feature>
<evidence type="ECO:0000313" key="3">
    <source>
        <dbReference type="Proteomes" id="UP000251714"/>
    </source>
</evidence>
<name>A0A365N304_GIBIN</name>
<organism evidence="2 3">
    <name type="scientific">Gibberella intermedia</name>
    <name type="common">Bulb rot disease fungus</name>
    <name type="synonym">Fusarium proliferatum</name>
    <dbReference type="NCBI Taxonomy" id="948311"/>
    <lineage>
        <taxon>Eukaryota</taxon>
        <taxon>Fungi</taxon>
        <taxon>Dikarya</taxon>
        <taxon>Ascomycota</taxon>
        <taxon>Pezizomycotina</taxon>
        <taxon>Sordariomycetes</taxon>
        <taxon>Hypocreomycetidae</taxon>
        <taxon>Hypocreales</taxon>
        <taxon>Nectriaceae</taxon>
        <taxon>Fusarium</taxon>
        <taxon>Fusarium fujikuroi species complex</taxon>
    </lineage>
</organism>
<gene>
    <name evidence="2" type="ORF">FPRO05_12922</name>
</gene>
<feature type="compositionally biased region" description="Low complexity" evidence="1">
    <location>
        <begin position="512"/>
        <end position="523"/>
    </location>
</feature>
<dbReference type="EMBL" id="PKMI01000024">
    <property type="protein sequence ID" value="RBA15082.1"/>
    <property type="molecule type" value="Genomic_DNA"/>
</dbReference>
<feature type="compositionally biased region" description="Basic and acidic residues" evidence="1">
    <location>
        <begin position="533"/>
        <end position="548"/>
    </location>
</feature>
<accession>A0A365N304</accession>
<feature type="compositionally biased region" description="Polar residues" evidence="1">
    <location>
        <begin position="585"/>
        <end position="596"/>
    </location>
</feature>
<evidence type="ECO:0000256" key="1">
    <source>
        <dbReference type="SAM" id="MobiDB-lite"/>
    </source>
</evidence>
<sequence>MFDPESGPAFTEYLMTREALTAESNADWSRRRPYPSFKPRGTKGPRSLVDIAISVVGDNFGKIRSIAHLESLPKAILWRVWRYLEARSVRQPADGAENIWRSATDADTEVEECLFMLGAPPSDFITHIVIAGGCTFNTHDLLGLADMPNLGVLEIIQPTERTAFPNISDRLVRGWSEKPGPFPLLRVLRIWGDETTSKASLQWVSKFPSLALYDVIGARDVWDASQLAAQEHGWEQADAPPHRLDDSLLRYLMLFAPLEETRDRNMRDLAASIDNDLVSLCSDSRCAVKFVQDRQAPLLLNYLCDTAKENTPWWDIDAASREARTCHGVAFEAWAFWLYSFLGQLCSDQDLEARGAFPYKAVAGPFILPSRPIACLHLGHTSQRGGIDTRPSYISRGLFATRQFTFTRKSVIPPNGKKPATIPKGASLRAEMPDSNMTSHDGSESCFAFPDPLIALTFFNGDLTDSVLPSDEGFISDDDDSDDELSVPSTYLTTFPVEQLLSPLHESRSTSILSMSSELDSSSQNGLSDSNPDIDKTRTPVTSPDHDCLSSGSSSSSSESDDDSDILAPPRRRSQEGNSPDEPPRTSTIVSPTQKLNTETLCESDSDLPSYHVHQLDWKHPVHAGRLRERGEQHDREIKALFWDTNHIFRPTDVPGSSRYRKELRDWRRSRREYIMNKPTAQKQAQDQQHLLALSYLIEKRNRFFGKKR</sequence>
<dbReference type="Proteomes" id="UP000251714">
    <property type="component" value="Unassembled WGS sequence"/>
</dbReference>